<keyword evidence="6 9" id="KW-1133">Transmembrane helix</keyword>
<dbReference type="Pfam" id="PF04290">
    <property type="entry name" value="DctQ"/>
    <property type="match status" value="1"/>
</dbReference>
<feature type="transmembrane region" description="Helical" evidence="9">
    <location>
        <begin position="95"/>
        <end position="116"/>
    </location>
</feature>
<feature type="transmembrane region" description="Helical" evidence="9">
    <location>
        <begin position="23"/>
        <end position="44"/>
    </location>
</feature>
<dbReference type="PANTHER" id="PTHR35011">
    <property type="entry name" value="2,3-DIKETO-L-GULONATE TRAP TRANSPORTER SMALL PERMEASE PROTEIN YIAM"/>
    <property type="match status" value="1"/>
</dbReference>
<organism evidence="11 12">
    <name type="scientific">Roseospira goensis</name>
    <dbReference type="NCBI Taxonomy" id="391922"/>
    <lineage>
        <taxon>Bacteria</taxon>
        <taxon>Pseudomonadati</taxon>
        <taxon>Pseudomonadota</taxon>
        <taxon>Alphaproteobacteria</taxon>
        <taxon>Rhodospirillales</taxon>
        <taxon>Rhodospirillaceae</taxon>
        <taxon>Roseospira</taxon>
    </lineage>
</organism>
<keyword evidence="5 9" id="KW-0812">Transmembrane</keyword>
<dbReference type="GO" id="GO:0022857">
    <property type="term" value="F:transmembrane transporter activity"/>
    <property type="evidence" value="ECO:0007669"/>
    <property type="project" value="UniProtKB-UniRule"/>
</dbReference>
<evidence type="ECO:0000256" key="5">
    <source>
        <dbReference type="ARBA" id="ARBA00022692"/>
    </source>
</evidence>
<evidence type="ECO:0000256" key="1">
    <source>
        <dbReference type="ARBA" id="ARBA00004429"/>
    </source>
</evidence>
<proteinExistence type="inferred from homology"/>
<protein>
    <recommendedName>
        <fullName evidence="9">TRAP transporter small permease protein</fullName>
    </recommendedName>
</protein>
<dbReference type="AlphaFoldDB" id="A0A7W6WMD0"/>
<feature type="transmembrane region" description="Helical" evidence="9">
    <location>
        <begin position="136"/>
        <end position="156"/>
    </location>
</feature>
<dbReference type="GO" id="GO:0005886">
    <property type="term" value="C:plasma membrane"/>
    <property type="evidence" value="ECO:0007669"/>
    <property type="project" value="UniProtKB-SubCell"/>
</dbReference>
<feature type="transmembrane region" description="Helical" evidence="9">
    <location>
        <begin position="56"/>
        <end position="74"/>
    </location>
</feature>
<comment type="subcellular location">
    <subcellularLocation>
        <location evidence="1 9">Cell inner membrane</location>
        <topology evidence="1 9">Multi-pass membrane protein</topology>
    </subcellularLocation>
</comment>
<dbReference type="RefSeq" id="WP_184437039.1">
    <property type="nucleotide sequence ID" value="NZ_JACIGI010000034.1"/>
</dbReference>
<keyword evidence="2 9" id="KW-0813">Transport</keyword>
<evidence type="ECO:0000256" key="4">
    <source>
        <dbReference type="ARBA" id="ARBA00022519"/>
    </source>
</evidence>
<keyword evidence="4 9" id="KW-0997">Cell inner membrane</keyword>
<evidence type="ECO:0000313" key="12">
    <source>
        <dbReference type="Proteomes" id="UP000555728"/>
    </source>
</evidence>
<keyword evidence="12" id="KW-1185">Reference proteome</keyword>
<feature type="domain" description="Tripartite ATP-independent periplasmic transporters DctQ component" evidence="10">
    <location>
        <begin position="32"/>
        <end position="155"/>
    </location>
</feature>
<evidence type="ECO:0000256" key="2">
    <source>
        <dbReference type="ARBA" id="ARBA00022448"/>
    </source>
</evidence>
<keyword evidence="3" id="KW-1003">Cell membrane</keyword>
<evidence type="ECO:0000256" key="6">
    <source>
        <dbReference type="ARBA" id="ARBA00022989"/>
    </source>
</evidence>
<name>A0A7W6WMD0_9PROT</name>
<comment type="function">
    <text evidence="9">Part of the tripartite ATP-independent periplasmic (TRAP) transport system.</text>
</comment>
<gene>
    <name evidence="11" type="ORF">GGD88_003119</name>
</gene>
<keyword evidence="7 9" id="KW-0472">Membrane</keyword>
<evidence type="ECO:0000313" key="11">
    <source>
        <dbReference type="EMBL" id="MBB4287372.1"/>
    </source>
</evidence>
<evidence type="ECO:0000259" key="10">
    <source>
        <dbReference type="Pfam" id="PF04290"/>
    </source>
</evidence>
<dbReference type="EMBL" id="JACIGI010000034">
    <property type="protein sequence ID" value="MBB4287372.1"/>
    <property type="molecule type" value="Genomic_DNA"/>
</dbReference>
<accession>A0A7W6WMD0</accession>
<reference evidence="11 12" key="1">
    <citation type="submission" date="2020-08" db="EMBL/GenBank/DDBJ databases">
        <title>Genome sequencing of Purple Non-Sulfur Bacteria from various extreme environments.</title>
        <authorList>
            <person name="Mayer M."/>
        </authorList>
    </citation>
    <scope>NUCLEOTIDE SEQUENCE [LARGE SCALE GENOMIC DNA]</scope>
    <source>
        <strain evidence="11 12">JA135</strain>
    </source>
</reference>
<dbReference type="PANTHER" id="PTHR35011:SF4">
    <property type="entry name" value="SLL1102 PROTEIN"/>
    <property type="match status" value="1"/>
</dbReference>
<dbReference type="Proteomes" id="UP000555728">
    <property type="component" value="Unassembled WGS sequence"/>
</dbReference>
<comment type="subunit">
    <text evidence="9">The complex comprises the extracytoplasmic solute receptor protein and the two transmembrane proteins.</text>
</comment>
<evidence type="ECO:0000256" key="3">
    <source>
        <dbReference type="ARBA" id="ARBA00022475"/>
    </source>
</evidence>
<evidence type="ECO:0000256" key="9">
    <source>
        <dbReference type="RuleBase" id="RU369079"/>
    </source>
</evidence>
<dbReference type="InterPro" id="IPR055348">
    <property type="entry name" value="DctQ"/>
</dbReference>
<sequence length="171" mass="18817">MSADPPPPETPAPSARRFRIEEAIGAAAMATICLISISNVVVRYATNVSFAFTEEVSVFLLVVLTFVGTALAFAKDDHIRIEVIVRRLGPIGRRLCDGLSLAASVLLFGVLVYYGGLLAWEEYRWGETSPAMGFPTWIYTIWLPILSLVVLIRILGPRLAGLSRRRREGGR</sequence>
<evidence type="ECO:0000256" key="8">
    <source>
        <dbReference type="ARBA" id="ARBA00038436"/>
    </source>
</evidence>
<comment type="similarity">
    <text evidence="8 9">Belongs to the TRAP transporter small permease family.</text>
</comment>
<comment type="caution">
    <text evidence="11">The sequence shown here is derived from an EMBL/GenBank/DDBJ whole genome shotgun (WGS) entry which is preliminary data.</text>
</comment>
<dbReference type="InterPro" id="IPR007387">
    <property type="entry name" value="TRAP_DctQ"/>
</dbReference>
<evidence type="ECO:0000256" key="7">
    <source>
        <dbReference type="ARBA" id="ARBA00023136"/>
    </source>
</evidence>